<organism evidence="1 2">
    <name type="scientific">Plasmodium falciparum Tanzania</name>
    <name type="common">2000708</name>
    <dbReference type="NCBI Taxonomy" id="1036725"/>
    <lineage>
        <taxon>Eukaryota</taxon>
        <taxon>Sar</taxon>
        <taxon>Alveolata</taxon>
        <taxon>Apicomplexa</taxon>
        <taxon>Aconoidasida</taxon>
        <taxon>Haemosporida</taxon>
        <taxon>Plasmodiidae</taxon>
        <taxon>Plasmodium</taxon>
        <taxon>Plasmodium (Laverania)</taxon>
    </lineage>
</organism>
<protein>
    <submittedName>
        <fullName evidence="1">Uncharacterized protein</fullName>
    </submittedName>
</protein>
<gene>
    <name evidence="1" type="ORF">PFTANZ_00865</name>
</gene>
<evidence type="ECO:0000313" key="1">
    <source>
        <dbReference type="EMBL" id="ETW38434.1"/>
    </source>
</evidence>
<sequence>MMRNVLFNGPMIPEIDAGYNVQVNGVSVNFLKDPFCFRNVVIENAYYKNKLLYKNFNDDNVNKNITNHIKRENIVELDKEFNECIKDSLNNNHVHIKKNEPDYKLNDIKSPIYKERTKYTPKIIEVIKTNYNVPHDERVKIHKENLMYMNNIEYKKANEIVEKVILTIKNETIQKPVELANDEPNNILKPNNIFKKMLL</sequence>
<dbReference type="SMR" id="A0A024WC18"/>
<dbReference type="AlphaFoldDB" id="A0A024WC18"/>
<dbReference type="eggNOG" id="ENOG502QY2B">
    <property type="taxonomic scope" value="Eukaryota"/>
</dbReference>
<reference evidence="1 2" key="1">
    <citation type="submission" date="2013-02" db="EMBL/GenBank/DDBJ databases">
        <title>The Genome Annotation of Plasmodium falciparum Tanzania (2000708).</title>
        <authorList>
            <consortium name="The Broad Institute Genome Sequencing Platform"/>
            <consortium name="The Broad Institute Genome Sequencing Center for Infectious Disease"/>
            <person name="Neafsey D."/>
            <person name="Hoffman S."/>
            <person name="Volkman S."/>
            <person name="Rosenthal P."/>
            <person name="Walker B."/>
            <person name="Young S.K."/>
            <person name="Zeng Q."/>
            <person name="Gargeya S."/>
            <person name="Fitzgerald M."/>
            <person name="Haas B."/>
            <person name="Abouelleil A."/>
            <person name="Allen A.W."/>
            <person name="Alvarado L."/>
            <person name="Arachchi H.M."/>
            <person name="Berlin A.M."/>
            <person name="Chapman S.B."/>
            <person name="Gainer-Dewar J."/>
            <person name="Goldberg J."/>
            <person name="Griggs A."/>
            <person name="Gujja S."/>
            <person name="Hansen M."/>
            <person name="Howarth C."/>
            <person name="Imamovic A."/>
            <person name="Ireland A."/>
            <person name="Larimer J."/>
            <person name="McCowan C."/>
            <person name="Murphy C."/>
            <person name="Pearson M."/>
            <person name="Poon T.W."/>
            <person name="Priest M."/>
            <person name="Roberts A."/>
            <person name="Saif S."/>
            <person name="Shea T."/>
            <person name="Sisk P."/>
            <person name="Sykes S."/>
            <person name="Wortman J."/>
            <person name="Nusbaum C."/>
            <person name="Birren B."/>
        </authorList>
    </citation>
    <scope>NUCLEOTIDE SEQUENCE [LARGE SCALE GENOMIC DNA]</scope>
    <source>
        <strain evidence="2">Tanzania (2000708)</strain>
    </source>
</reference>
<dbReference type="OrthoDB" id="386034at2759"/>
<dbReference type="EMBL" id="KI926307">
    <property type="protein sequence ID" value="ETW38434.1"/>
    <property type="molecule type" value="Genomic_DNA"/>
</dbReference>
<dbReference type="Proteomes" id="UP000030708">
    <property type="component" value="Unassembled WGS sequence"/>
</dbReference>
<evidence type="ECO:0000313" key="2">
    <source>
        <dbReference type="Proteomes" id="UP000030708"/>
    </source>
</evidence>
<reference evidence="1 2" key="2">
    <citation type="submission" date="2013-02" db="EMBL/GenBank/DDBJ databases">
        <title>The Genome Sequence of Plasmodium falciparum Tanzania (2000708).</title>
        <authorList>
            <consortium name="The Broad Institute Genome Sequencing Platform"/>
            <consortium name="The Broad Institute Genome Sequencing Center for Infectious Disease"/>
            <person name="Neafsey D."/>
            <person name="Cheeseman I."/>
            <person name="Volkman S."/>
            <person name="Adams J."/>
            <person name="Walker B."/>
            <person name="Young S.K."/>
            <person name="Zeng Q."/>
            <person name="Gargeya S."/>
            <person name="Fitzgerald M."/>
            <person name="Haas B."/>
            <person name="Abouelleil A."/>
            <person name="Alvarado L."/>
            <person name="Arachchi H.M."/>
            <person name="Berlin A.M."/>
            <person name="Chapman S.B."/>
            <person name="Dewar J."/>
            <person name="Goldberg J."/>
            <person name="Griggs A."/>
            <person name="Gujja S."/>
            <person name="Hansen M."/>
            <person name="Howarth C."/>
            <person name="Imamovic A."/>
            <person name="Larimer J."/>
            <person name="McCowan C."/>
            <person name="Murphy C."/>
            <person name="Neiman D."/>
            <person name="Pearson M."/>
            <person name="Priest M."/>
            <person name="Roberts A."/>
            <person name="Saif S."/>
            <person name="Shea T."/>
            <person name="Sisk P."/>
            <person name="Sykes S."/>
            <person name="Wortman J."/>
            <person name="Nusbaum C."/>
            <person name="Birren B."/>
        </authorList>
    </citation>
    <scope>NUCLEOTIDE SEQUENCE [LARGE SCALE GENOMIC DNA]</scope>
    <source>
        <strain evidence="2">Tanzania (2000708)</strain>
    </source>
</reference>
<accession>A0A024WC18</accession>
<name>A0A024WC18_PLAFA</name>
<proteinExistence type="predicted"/>